<sequence>MMTSRLLPPASSTYMLMSALLISVSSNRYADVSVADFPFLQQICGPLQLLSLSADCDDITADVIIADSRSCASSQLLISSTSEHCSFLLNCSSSILLQQTSQFLFQLVLLLVFLLVHLRL</sequence>
<keyword evidence="2" id="KW-1185">Reference proteome</keyword>
<name>A0A2Z7CA14_9LAMI</name>
<dbReference type="EMBL" id="KQ997995">
    <property type="protein sequence ID" value="KZV43602.1"/>
    <property type="molecule type" value="Genomic_DNA"/>
</dbReference>
<proteinExistence type="predicted"/>
<evidence type="ECO:0000313" key="1">
    <source>
        <dbReference type="EMBL" id="KZV43602.1"/>
    </source>
</evidence>
<accession>A0A2Z7CA14</accession>
<organism evidence="1 2">
    <name type="scientific">Dorcoceras hygrometricum</name>
    <dbReference type="NCBI Taxonomy" id="472368"/>
    <lineage>
        <taxon>Eukaryota</taxon>
        <taxon>Viridiplantae</taxon>
        <taxon>Streptophyta</taxon>
        <taxon>Embryophyta</taxon>
        <taxon>Tracheophyta</taxon>
        <taxon>Spermatophyta</taxon>
        <taxon>Magnoliopsida</taxon>
        <taxon>eudicotyledons</taxon>
        <taxon>Gunneridae</taxon>
        <taxon>Pentapetalae</taxon>
        <taxon>asterids</taxon>
        <taxon>lamiids</taxon>
        <taxon>Lamiales</taxon>
        <taxon>Gesneriaceae</taxon>
        <taxon>Didymocarpoideae</taxon>
        <taxon>Trichosporeae</taxon>
        <taxon>Loxocarpinae</taxon>
        <taxon>Dorcoceras</taxon>
    </lineage>
</organism>
<dbReference type="Proteomes" id="UP000250235">
    <property type="component" value="Unassembled WGS sequence"/>
</dbReference>
<protein>
    <submittedName>
        <fullName evidence="1">Uncharacterized protein</fullName>
    </submittedName>
</protein>
<evidence type="ECO:0000313" key="2">
    <source>
        <dbReference type="Proteomes" id="UP000250235"/>
    </source>
</evidence>
<gene>
    <name evidence="1" type="ORF">F511_16494</name>
</gene>
<dbReference type="AlphaFoldDB" id="A0A2Z7CA14"/>
<reference evidence="1 2" key="1">
    <citation type="journal article" date="2015" name="Proc. Natl. Acad. Sci. U.S.A.">
        <title>The resurrection genome of Boea hygrometrica: A blueprint for survival of dehydration.</title>
        <authorList>
            <person name="Xiao L."/>
            <person name="Yang G."/>
            <person name="Zhang L."/>
            <person name="Yang X."/>
            <person name="Zhao S."/>
            <person name="Ji Z."/>
            <person name="Zhou Q."/>
            <person name="Hu M."/>
            <person name="Wang Y."/>
            <person name="Chen M."/>
            <person name="Xu Y."/>
            <person name="Jin H."/>
            <person name="Xiao X."/>
            <person name="Hu G."/>
            <person name="Bao F."/>
            <person name="Hu Y."/>
            <person name="Wan P."/>
            <person name="Li L."/>
            <person name="Deng X."/>
            <person name="Kuang T."/>
            <person name="Xiang C."/>
            <person name="Zhu J.K."/>
            <person name="Oliver M.J."/>
            <person name="He Y."/>
        </authorList>
    </citation>
    <scope>NUCLEOTIDE SEQUENCE [LARGE SCALE GENOMIC DNA]</scope>
    <source>
        <strain evidence="2">cv. XS01</strain>
    </source>
</reference>